<name>A0ABS7MIQ5_9ACTN</name>
<protein>
    <submittedName>
        <fullName evidence="2">Helix-turn-helix domain-containing protein</fullName>
    </submittedName>
</protein>
<evidence type="ECO:0000313" key="2">
    <source>
        <dbReference type="EMBL" id="MBY4797250.1"/>
    </source>
</evidence>
<accession>A0ABS7MIQ5</accession>
<dbReference type="EMBL" id="JAIMFO010000004">
    <property type="protein sequence ID" value="MBY4797250.1"/>
    <property type="molecule type" value="Genomic_DNA"/>
</dbReference>
<organism evidence="2 3">
    <name type="scientific">Collinsella ureilytica</name>
    <dbReference type="NCBI Taxonomy" id="2869515"/>
    <lineage>
        <taxon>Bacteria</taxon>
        <taxon>Bacillati</taxon>
        <taxon>Actinomycetota</taxon>
        <taxon>Coriobacteriia</taxon>
        <taxon>Coriobacteriales</taxon>
        <taxon>Coriobacteriaceae</taxon>
        <taxon>Collinsella</taxon>
    </lineage>
</organism>
<dbReference type="SMART" id="SM00530">
    <property type="entry name" value="HTH_XRE"/>
    <property type="match status" value="1"/>
</dbReference>
<evidence type="ECO:0000259" key="1">
    <source>
        <dbReference type="PROSITE" id="PS50943"/>
    </source>
</evidence>
<proteinExistence type="predicted"/>
<dbReference type="SUPFAM" id="SSF47413">
    <property type="entry name" value="lambda repressor-like DNA-binding domains"/>
    <property type="match status" value="1"/>
</dbReference>
<gene>
    <name evidence="2" type="ORF">K6V98_02570</name>
</gene>
<comment type="caution">
    <text evidence="2">The sequence shown here is derived from an EMBL/GenBank/DDBJ whole genome shotgun (WGS) entry which is preliminary data.</text>
</comment>
<evidence type="ECO:0000313" key="3">
    <source>
        <dbReference type="Proteomes" id="UP000700908"/>
    </source>
</evidence>
<dbReference type="PROSITE" id="PS50943">
    <property type="entry name" value="HTH_CROC1"/>
    <property type="match status" value="1"/>
</dbReference>
<dbReference type="Proteomes" id="UP000700908">
    <property type="component" value="Unassembled WGS sequence"/>
</dbReference>
<sequence length="124" mass="14033">MLIQLMKLRKAAGYSNRDDFAAKIGVNRYTYRSWESGAAMMNAEQVWNCAVALKCTPNDILGWYDAHPGEGEAALDRDETLLVADFRSCTPDRRRKAADAVRDQRDLSQESIFTTLSKVRKISE</sequence>
<dbReference type="InterPro" id="IPR001387">
    <property type="entry name" value="Cro/C1-type_HTH"/>
</dbReference>
<dbReference type="CDD" id="cd00093">
    <property type="entry name" value="HTH_XRE"/>
    <property type="match status" value="1"/>
</dbReference>
<dbReference type="InterPro" id="IPR010982">
    <property type="entry name" value="Lambda_DNA-bd_dom_sf"/>
</dbReference>
<feature type="domain" description="HTH cro/C1-type" evidence="1">
    <location>
        <begin position="5"/>
        <end position="60"/>
    </location>
</feature>
<keyword evidence="3" id="KW-1185">Reference proteome</keyword>
<reference evidence="2 3" key="1">
    <citation type="submission" date="2021-08" db="EMBL/GenBank/DDBJ databases">
        <title>Collinsella faecalis sp. nov. isolated from swine faeces.</title>
        <authorList>
            <person name="Oh B.S."/>
            <person name="Lee J.H."/>
        </authorList>
    </citation>
    <scope>NUCLEOTIDE SEQUENCE [LARGE SCALE GENOMIC DNA]</scope>
    <source>
        <strain evidence="2 3">AGMB00827</strain>
    </source>
</reference>
<dbReference type="Pfam" id="PF01381">
    <property type="entry name" value="HTH_3"/>
    <property type="match status" value="1"/>
</dbReference>
<dbReference type="Gene3D" id="1.10.260.40">
    <property type="entry name" value="lambda repressor-like DNA-binding domains"/>
    <property type="match status" value="1"/>
</dbReference>